<dbReference type="PANTHER" id="PTHR35802:SF1">
    <property type="entry name" value="PROTEASE SYNTHASE AND SPORULATION PROTEIN PAI 2"/>
    <property type="match status" value="1"/>
</dbReference>
<dbReference type="AlphaFoldDB" id="A0A839UHJ7"/>
<reference evidence="1 2" key="1">
    <citation type="submission" date="2020-08" db="EMBL/GenBank/DDBJ databases">
        <title>Genomic Encyclopedia of Type Strains, Phase III (KMG-III): the genomes of soil and plant-associated and newly described type strains.</title>
        <authorList>
            <person name="Whitman W."/>
        </authorList>
    </citation>
    <scope>NUCLEOTIDE SEQUENCE [LARGE SCALE GENOMIC DNA]</scope>
    <source>
        <strain evidence="1 2">CECT 8571</strain>
    </source>
</reference>
<evidence type="ECO:0000313" key="2">
    <source>
        <dbReference type="Proteomes" id="UP000559987"/>
    </source>
</evidence>
<dbReference type="Gene3D" id="2.30.110.10">
    <property type="entry name" value="Electron Transport, Fmn-binding Protein, Chain A"/>
    <property type="match status" value="1"/>
</dbReference>
<name>A0A839UHJ7_9GAMM</name>
<sequence>MFIPKHFIGQGDAYAFIAANSFGQLIGAVDGVLSCTHLPLLPSAELPHTEGGCLIGHVARANPQAQWPDGQPVMCVFAGPHGYVSPSWYEQSGVPTWNYEAAHVQGHLRWEDDAEVAQSILSQLTAFYEAAEASPWLPDYPVSMLRGIRAFRIEITGVEFKQKLSQNRSRTDREAVIDAVRVRGNAALADAMSQCLPDA</sequence>
<dbReference type="Proteomes" id="UP000559987">
    <property type="component" value="Unassembled WGS sequence"/>
</dbReference>
<organism evidence="1 2">
    <name type="scientific">Simiduia aestuariiviva</name>
    <dbReference type="NCBI Taxonomy" id="1510459"/>
    <lineage>
        <taxon>Bacteria</taxon>
        <taxon>Pseudomonadati</taxon>
        <taxon>Pseudomonadota</taxon>
        <taxon>Gammaproteobacteria</taxon>
        <taxon>Cellvibrionales</taxon>
        <taxon>Cellvibrionaceae</taxon>
        <taxon>Simiduia</taxon>
    </lineage>
</organism>
<dbReference type="InterPro" id="IPR012349">
    <property type="entry name" value="Split_barrel_FMN-bd"/>
</dbReference>
<dbReference type="RefSeq" id="WP_183907960.1">
    <property type="nucleotide sequence ID" value="NZ_JACHXZ010000001.1"/>
</dbReference>
<proteinExistence type="predicted"/>
<keyword evidence="2" id="KW-1185">Reference proteome</keyword>
<protein>
    <submittedName>
        <fullName evidence="1">Transcriptional regulator</fullName>
    </submittedName>
</protein>
<evidence type="ECO:0000313" key="1">
    <source>
        <dbReference type="EMBL" id="MBB3167332.1"/>
    </source>
</evidence>
<dbReference type="EMBL" id="JACHXZ010000001">
    <property type="protein sequence ID" value="MBB3167332.1"/>
    <property type="molecule type" value="Genomic_DNA"/>
</dbReference>
<accession>A0A839UHJ7</accession>
<comment type="caution">
    <text evidence="1">The sequence shown here is derived from an EMBL/GenBank/DDBJ whole genome shotgun (WGS) entry which is preliminary data.</text>
</comment>
<dbReference type="Pfam" id="PF04299">
    <property type="entry name" value="FMN_bind_2"/>
    <property type="match status" value="1"/>
</dbReference>
<dbReference type="SUPFAM" id="SSF50475">
    <property type="entry name" value="FMN-binding split barrel"/>
    <property type="match status" value="1"/>
</dbReference>
<gene>
    <name evidence="1" type="ORF">FHS30_000508</name>
</gene>
<dbReference type="PANTHER" id="PTHR35802">
    <property type="entry name" value="PROTEASE SYNTHASE AND SPORULATION PROTEIN PAI 2"/>
    <property type="match status" value="1"/>
</dbReference>
<dbReference type="PIRSF" id="PIRSF010372">
    <property type="entry name" value="PaiB"/>
    <property type="match status" value="1"/>
</dbReference>
<dbReference type="InterPro" id="IPR007396">
    <property type="entry name" value="TR_PAI2-type"/>
</dbReference>